<dbReference type="Proteomes" id="UP000316080">
    <property type="component" value="Unassembled WGS sequence"/>
</dbReference>
<evidence type="ECO:0000313" key="3">
    <source>
        <dbReference type="Proteomes" id="UP000316080"/>
    </source>
</evidence>
<comment type="caution">
    <text evidence="1">The sequence shown here is derived from an EMBL/GenBank/DDBJ whole genome shotgun (WGS) entry which is preliminary data.</text>
</comment>
<evidence type="ECO:0000313" key="4">
    <source>
        <dbReference type="Proteomes" id="UP000317265"/>
    </source>
</evidence>
<dbReference type="InterPro" id="IPR036388">
    <property type="entry name" value="WH-like_DNA-bd_sf"/>
</dbReference>
<dbReference type="AlphaFoldDB" id="A0A520KGJ5"/>
<protein>
    <submittedName>
        <fullName evidence="1">ArsR family transcriptional regulator</fullName>
    </submittedName>
</protein>
<sequence length="102" mass="11785">MEEVKKVELKNVELVAEISNLLGHPIRLIIVDIIEKKEGANWTEILNNLEEIIGKRLNPNTINFHLSKLVEGGIIEKKEGRFFVKENMKNNEILKAILKEIR</sequence>
<accession>A0A520KGJ5</accession>
<dbReference type="InterPro" id="IPR036390">
    <property type="entry name" value="WH_DNA-bd_sf"/>
</dbReference>
<organism evidence="1 3">
    <name type="scientific">Thermoproteota archaeon</name>
    <dbReference type="NCBI Taxonomy" id="2056631"/>
    <lineage>
        <taxon>Archaea</taxon>
        <taxon>Thermoproteota</taxon>
    </lineage>
</organism>
<evidence type="ECO:0000313" key="2">
    <source>
        <dbReference type="EMBL" id="TDA40302.1"/>
    </source>
</evidence>
<dbReference type="EMBL" id="QNVI01000011">
    <property type="protein sequence ID" value="TDA40302.1"/>
    <property type="molecule type" value="Genomic_DNA"/>
</dbReference>
<evidence type="ECO:0000313" key="1">
    <source>
        <dbReference type="EMBL" id="RZN57095.1"/>
    </source>
</evidence>
<gene>
    <name evidence="2" type="ORF">DSO09_00910</name>
    <name evidence="1" type="ORF">EF809_01495</name>
</gene>
<dbReference type="Proteomes" id="UP000317265">
    <property type="component" value="Unassembled WGS sequence"/>
</dbReference>
<proteinExistence type="predicted"/>
<name>A0A520KGJ5_9CREN</name>
<reference evidence="2 4" key="1">
    <citation type="journal article" date="2019" name="Nat. Microbiol.">
        <title>Expanding anaerobic alkane metabolism in the domain of Archaea.</title>
        <authorList>
            <person name="Wang Y."/>
            <person name="Wegener G."/>
            <person name="Hou J."/>
            <person name="Wang F."/>
            <person name="Xiao X."/>
        </authorList>
    </citation>
    <scope>NUCLEOTIDE SEQUENCE [LARGE SCALE GENOMIC DNA]</scope>
    <source>
        <strain evidence="2">WYZ-LMO11</strain>
    </source>
</reference>
<dbReference type="SUPFAM" id="SSF46785">
    <property type="entry name" value="Winged helix' DNA-binding domain"/>
    <property type="match status" value="1"/>
</dbReference>
<reference evidence="1 3" key="2">
    <citation type="journal article" date="2019" name="Nat. Microbiol.">
        <title>Wide diversity of methane and short-chain alkane metabolisms in uncultured archaea.</title>
        <authorList>
            <person name="Borrel G."/>
            <person name="Adam P.S."/>
            <person name="McKay L.J."/>
            <person name="Chen L.X."/>
            <person name="Sierra-Garcia I.N."/>
            <person name="Sieber C.M."/>
            <person name="Letourneur Q."/>
            <person name="Ghozlane A."/>
            <person name="Andersen G.L."/>
            <person name="Li W.J."/>
            <person name="Hallam S.J."/>
            <person name="Muyzer G."/>
            <person name="de Oliveira V.M."/>
            <person name="Inskeep W.P."/>
            <person name="Banfield J.F."/>
            <person name="Gribaldo S."/>
        </authorList>
    </citation>
    <scope>NUCLEOTIDE SEQUENCE [LARGE SCALE GENOMIC DNA]</scope>
    <source>
        <strain evidence="1">Verst-YHS</strain>
    </source>
</reference>
<dbReference type="EMBL" id="RXIH01000012">
    <property type="protein sequence ID" value="RZN57095.1"/>
    <property type="molecule type" value="Genomic_DNA"/>
</dbReference>
<dbReference type="Gene3D" id="1.10.10.10">
    <property type="entry name" value="Winged helix-like DNA-binding domain superfamily/Winged helix DNA-binding domain"/>
    <property type="match status" value="1"/>
</dbReference>